<dbReference type="PANTHER" id="PTHR30203">
    <property type="entry name" value="OUTER MEMBRANE CATION EFFLUX PROTEIN"/>
    <property type="match status" value="1"/>
</dbReference>
<evidence type="ECO:0000313" key="3">
    <source>
        <dbReference type="EMBL" id="EGE48459.1"/>
    </source>
</evidence>
<keyword evidence="2" id="KW-0564">Palmitate</keyword>
<comment type="caution">
    <text evidence="3">The sequence shown here is derived from an EMBL/GenBank/DDBJ whole genome shotgun (WGS) entry which is preliminary data.</text>
</comment>
<comment type="similarity">
    <text evidence="1 2">Belongs to the outer membrane factor (OMF) (TC 1.B.17) family.</text>
</comment>
<name>F1YRL9_9PROT</name>
<protein>
    <submittedName>
        <fullName evidence="3">Antibiotic efflux pump outer membrane protein ArpC</fullName>
    </submittedName>
</protein>
<dbReference type="EMBL" id="AEUP01000014">
    <property type="protein sequence ID" value="EGE48459.1"/>
    <property type="molecule type" value="Genomic_DNA"/>
</dbReference>
<dbReference type="InterPro" id="IPR010131">
    <property type="entry name" value="MdtP/NodT-like"/>
</dbReference>
<evidence type="ECO:0000256" key="1">
    <source>
        <dbReference type="ARBA" id="ARBA00007613"/>
    </source>
</evidence>
<reference evidence="3 4" key="1">
    <citation type="journal article" date="2011" name="Science">
        <title>Drosophila microbiome modulates host developmental and metabolic homeostasis via insulin signaling.</title>
        <authorList>
            <person name="Shin S.C."/>
            <person name="Kim S.H."/>
            <person name="You H."/>
            <person name="Kim B."/>
            <person name="Kim A.C."/>
            <person name="Lee K.A."/>
            <person name="Yoon J.H."/>
            <person name="Ryu J.H."/>
            <person name="Lee W.J."/>
        </authorList>
    </citation>
    <scope>NUCLEOTIDE SEQUENCE [LARGE SCALE GENOMIC DNA]</scope>
    <source>
        <strain evidence="3 4">DM001</strain>
    </source>
</reference>
<dbReference type="GO" id="GO:0005886">
    <property type="term" value="C:plasma membrane"/>
    <property type="evidence" value="ECO:0007669"/>
    <property type="project" value="UniProtKB-SubCell"/>
</dbReference>
<keyword evidence="2" id="KW-0472">Membrane</keyword>
<dbReference type="Gene3D" id="1.20.1600.10">
    <property type="entry name" value="Outer membrane efflux proteins (OEP)"/>
    <property type="match status" value="1"/>
</dbReference>
<evidence type="ECO:0000313" key="4">
    <source>
        <dbReference type="Proteomes" id="UP000018454"/>
    </source>
</evidence>
<gene>
    <name evidence="3" type="primary">arpC</name>
    <name evidence="3" type="ORF">APO_0553</name>
</gene>
<dbReference type="Pfam" id="PF02321">
    <property type="entry name" value="OEP"/>
    <property type="match status" value="2"/>
</dbReference>
<dbReference type="NCBIfam" id="TIGR01845">
    <property type="entry name" value="outer_NodT"/>
    <property type="match status" value="1"/>
</dbReference>
<dbReference type="PANTHER" id="PTHR30203:SF25">
    <property type="entry name" value="OUTER MEMBRANE PROTEIN-RELATED"/>
    <property type="match status" value="1"/>
</dbReference>
<dbReference type="AlphaFoldDB" id="F1YRL9"/>
<keyword evidence="2" id="KW-1134">Transmembrane beta strand</keyword>
<keyword evidence="2" id="KW-0812">Transmembrane</keyword>
<sequence>MTHRGKKVGYHADRTGRSVQGLVFSIRHIIFGEGERVAKRNAQRTGALALVFMLAGCMVGPDYKKPDTWSPSQWQRAANKDTSQMLSVPTTQAPDPQWWAIFNDPELTSLEKRLADQNLDVQQATEQFAVSRGQLLLAGAERFPDLAASGSYRRAQYSSKQLQRIVERIGENAAGTGMGEMLSAQSSSISIPLLNQWQDGVQASWEVDLWGRVRRQYEAAKAYMNATMEERRGILIARQAELASDYMTLRNLQEQLRITKENRDAASAILQLSSSRYKSGLVSELDVDSARSEVERTSALIPQFEQRIAMQINAINLLMGAPPGGLNTELEQTAGIPPVPPQVPVGLPSELAERRPDIREAGEELHAATAEVGQAEADFYPKVTIDAGFGFQSFSFRDMGFWSSRMWNVGPAITLPIFQGGRLTGQLHIKKASQKAAALRYRKTVLNAWKEVDNALTAYQAEQKRNQNIRNQVAADARSLELAQSQYKHGLQSYLQVLDTQRRLLQSQTQLADSTATISGNLVQLYNALGGGWETAFPEKTKAVAKN</sequence>
<dbReference type="GO" id="GO:0015562">
    <property type="term" value="F:efflux transmembrane transporter activity"/>
    <property type="evidence" value="ECO:0007669"/>
    <property type="project" value="InterPro"/>
</dbReference>
<dbReference type="SUPFAM" id="SSF56954">
    <property type="entry name" value="Outer membrane efflux proteins (OEP)"/>
    <property type="match status" value="1"/>
</dbReference>
<dbReference type="Gene3D" id="2.20.200.10">
    <property type="entry name" value="Outer membrane efflux proteins (OEP)"/>
    <property type="match status" value="1"/>
</dbReference>
<dbReference type="Proteomes" id="UP000018454">
    <property type="component" value="Unassembled WGS sequence"/>
</dbReference>
<keyword evidence="2" id="KW-0449">Lipoprotein</keyword>
<proteinExistence type="inferred from homology"/>
<organism evidence="3 4">
    <name type="scientific">Acetobacter pomorum DM001</name>
    <dbReference type="NCBI Taxonomy" id="945681"/>
    <lineage>
        <taxon>Bacteria</taxon>
        <taxon>Pseudomonadati</taxon>
        <taxon>Pseudomonadota</taxon>
        <taxon>Alphaproteobacteria</taxon>
        <taxon>Acetobacterales</taxon>
        <taxon>Acetobacteraceae</taxon>
        <taxon>Acetobacter</taxon>
    </lineage>
</organism>
<comment type="subcellular location">
    <subcellularLocation>
        <location evidence="2">Cell membrane</location>
        <topology evidence="2">Lipid-anchor</topology>
    </subcellularLocation>
</comment>
<accession>F1YRL9</accession>
<dbReference type="InterPro" id="IPR003423">
    <property type="entry name" value="OMP_efflux"/>
</dbReference>
<evidence type="ECO:0000256" key="2">
    <source>
        <dbReference type="RuleBase" id="RU362097"/>
    </source>
</evidence>